<dbReference type="GO" id="GO:0007131">
    <property type="term" value="P:reciprocal meiotic recombination"/>
    <property type="evidence" value="ECO:0000318"/>
    <property type="project" value="GO_Central"/>
</dbReference>
<dbReference type="PANTHER" id="PTHR36722:SF1">
    <property type="entry name" value="TYPE 2 DNA TOPOISOMERASE 6 SUBUNIT B-LIKE"/>
    <property type="match status" value="1"/>
</dbReference>
<dbReference type="GO" id="GO:0030674">
    <property type="term" value="F:protein-macromolecule adaptor activity"/>
    <property type="evidence" value="ECO:0000318"/>
    <property type="project" value="GO_Central"/>
</dbReference>
<keyword evidence="1" id="KW-1185">Reference proteome</keyword>
<organism evidence="1 2">
    <name type="scientific">Juglans regia</name>
    <name type="common">English walnut</name>
    <dbReference type="NCBI Taxonomy" id="51240"/>
    <lineage>
        <taxon>Eukaryota</taxon>
        <taxon>Viridiplantae</taxon>
        <taxon>Streptophyta</taxon>
        <taxon>Embryophyta</taxon>
        <taxon>Tracheophyta</taxon>
        <taxon>Spermatophyta</taxon>
        <taxon>Magnoliopsida</taxon>
        <taxon>eudicotyledons</taxon>
        <taxon>Gunneridae</taxon>
        <taxon>Pentapetalae</taxon>
        <taxon>rosids</taxon>
        <taxon>fabids</taxon>
        <taxon>Fagales</taxon>
        <taxon>Juglandaceae</taxon>
        <taxon>Juglans</taxon>
    </lineage>
</organism>
<evidence type="ECO:0000313" key="2">
    <source>
        <dbReference type="RefSeq" id="XP_018851384.1"/>
    </source>
</evidence>
<dbReference type="InterPro" id="IPR034566">
    <property type="entry name" value="MTOPVIB_plant"/>
</dbReference>
<sequence>MEIASANVICLQVSFCDLQEILPFSSSIGFCKHPLVSSATQRCRLSGEPCRLSVVVKCSLPSDPLLSRISISDTGVGSCLEEFQGLKFSRQSIGDEKWDGMLSVRTTGKCDNEVYHYQLNLKESASARRLTRLPSNPKNGVKFSGTEVILSMFESADALVAEINCFFQKMLMLKIPNVAYELVVERGDAPGSQCEHVFLANESNPLSFSASNLECLKSSIEDYVLKHGYKKEHLKVGSGTAYCTEGHQNTGWMMDTVIAISEISEPISSCFRTSGAKSEVIYFKDFSPCSVSQSSMKALTSIDWRSFGLTLKSIANQGGYAFLEWEGLPPNTRIDIILHSYHKQAVMPSAKQKTQLDRNLIKRAVKLALDDLKEKHAGVLLSAHALKIRSYAPDLAKTIAGLILSSNDSGFQGECFSLIGLQCQGVGGEIVEDCIKKKIISVIEMNDRKSHERSEDVAPFLFEDECLQELDFQEDEYEEGVGFVFLARLYMRFSQLDQLMLKPRILSMGFLESPAWLPIVYWQLEIEHGYSLS</sequence>
<name>A0A2I4H5G7_JUGRE</name>
<dbReference type="KEGG" id="jre:109013679"/>
<dbReference type="InParanoid" id="A0A2I4H5G7"/>
<reference evidence="2" key="1">
    <citation type="submission" date="2025-08" db="UniProtKB">
        <authorList>
            <consortium name="RefSeq"/>
        </authorList>
    </citation>
    <scope>IDENTIFICATION</scope>
    <source>
        <tissue evidence="2">Leaves</tissue>
    </source>
</reference>
<dbReference type="Proteomes" id="UP000235220">
    <property type="component" value="Chromosome 13"/>
</dbReference>
<dbReference type="GO" id="GO:0042138">
    <property type="term" value="P:meiotic DNA double-strand break formation"/>
    <property type="evidence" value="ECO:0000318"/>
    <property type="project" value="GO_Central"/>
</dbReference>
<protein>
    <submittedName>
        <fullName evidence="2">Type 2 DNA topoisomerase 6 subunit B-like isoform X1</fullName>
    </submittedName>
</protein>
<dbReference type="GeneID" id="109013679"/>
<dbReference type="STRING" id="51240.A0A2I4H5G7"/>
<dbReference type="OrthoDB" id="1918529at2759"/>
<dbReference type="RefSeq" id="XP_018851384.1">
    <property type="nucleotide sequence ID" value="XM_018995839.1"/>
</dbReference>
<evidence type="ECO:0000313" key="1">
    <source>
        <dbReference type="Proteomes" id="UP000235220"/>
    </source>
</evidence>
<dbReference type="FunCoup" id="A0A2I4H5G7">
    <property type="interactions" value="196"/>
</dbReference>
<dbReference type="AlphaFoldDB" id="A0A2I4H5G7"/>
<accession>A0A2I4H5G7</accession>
<dbReference type="GO" id="GO:0000793">
    <property type="term" value="C:condensed chromosome"/>
    <property type="evidence" value="ECO:0000318"/>
    <property type="project" value="GO_Central"/>
</dbReference>
<dbReference type="PANTHER" id="PTHR36722">
    <property type="entry name" value="TYPE 2 DNA TOPOISOMERASE 6 SUBUNIT B-LIKE"/>
    <property type="match status" value="1"/>
</dbReference>
<proteinExistence type="predicted"/>
<gene>
    <name evidence="2" type="primary">LOC109013679</name>
</gene>